<organism evidence="2 3">
    <name type="scientific">Rhodococcus tibetensis</name>
    <dbReference type="NCBI Taxonomy" id="2965064"/>
    <lineage>
        <taxon>Bacteria</taxon>
        <taxon>Bacillati</taxon>
        <taxon>Actinomycetota</taxon>
        <taxon>Actinomycetes</taxon>
        <taxon>Mycobacteriales</taxon>
        <taxon>Nocardiaceae</taxon>
        <taxon>Rhodococcus</taxon>
    </lineage>
</organism>
<accession>A0ABT1QDR9</accession>
<evidence type="ECO:0000313" key="3">
    <source>
        <dbReference type="Proteomes" id="UP001524501"/>
    </source>
</evidence>
<protein>
    <recommendedName>
        <fullName evidence="4">DUF3558 domain-containing protein</fullName>
    </recommendedName>
</protein>
<name>A0ABT1QDR9_9NOCA</name>
<dbReference type="Proteomes" id="UP001524501">
    <property type="component" value="Unassembled WGS sequence"/>
</dbReference>
<sequence>MALGSVVAALSACGAGNDDSTSDHSVRWDEVDPCTLADGATLDPLLTADVGNGTPVEGAERRSCTWGGPRR</sequence>
<feature type="region of interest" description="Disordered" evidence="1">
    <location>
        <begin position="48"/>
        <end position="71"/>
    </location>
</feature>
<gene>
    <name evidence="2" type="ORF">NOF53_14395</name>
</gene>
<dbReference type="EMBL" id="JANFQF010000011">
    <property type="protein sequence ID" value="MCQ4120347.1"/>
    <property type="molecule type" value="Genomic_DNA"/>
</dbReference>
<proteinExistence type="predicted"/>
<evidence type="ECO:0008006" key="4">
    <source>
        <dbReference type="Google" id="ProtNLM"/>
    </source>
</evidence>
<comment type="caution">
    <text evidence="2">The sequence shown here is derived from an EMBL/GenBank/DDBJ whole genome shotgun (WGS) entry which is preliminary data.</text>
</comment>
<reference evidence="2 3" key="1">
    <citation type="submission" date="2022-07" db="EMBL/GenBank/DDBJ databases">
        <title>Degradation activity of malathion, p-nitrophenol and potential low-temperature adaptation strategy of Rhodococcus sp. FXJ9.536.</title>
        <authorList>
            <person name="Huang J."/>
            <person name="Huang Y."/>
        </authorList>
    </citation>
    <scope>NUCLEOTIDE SEQUENCE [LARGE SCALE GENOMIC DNA]</scope>
    <source>
        <strain evidence="2 3">FXJ9.536</strain>
    </source>
</reference>
<evidence type="ECO:0000256" key="1">
    <source>
        <dbReference type="SAM" id="MobiDB-lite"/>
    </source>
</evidence>
<dbReference type="RefSeq" id="WP_255969530.1">
    <property type="nucleotide sequence ID" value="NZ_JANFQF010000011.1"/>
</dbReference>
<evidence type="ECO:0000313" key="2">
    <source>
        <dbReference type="EMBL" id="MCQ4120347.1"/>
    </source>
</evidence>
<keyword evidence="3" id="KW-1185">Reference proteome</keyword>